<reference evidence="2" key="1">
    <citation type="submission" date="2021-05" db="EMBL/GenBank/DDBJ databases">
        <authorList>
            <person name="Alioto T."/>
            <person name="Alioto T."/>
            <person name="Gomez Garrido J."/>
        </authorList>
    </citation>
    <scope>NUCLEOTIDE SEQUENCE</scope>
</reference>
<feature type="chain" id="PRO_5036262425" description="Secreted protein" evidence="1">
    <location>
        <begin position="24"/>
        <end position="99"/>
    </location>
</feature>
<proteinExistence type="predicted"/>
<name>A0A8D8WSF0_9HEMI</name>
<organism evidence="2">
    <name type="scientific">Cacopsylla melanoneura</name>
    <dbReference type="NCBI Taxonomy" id="428564"/>
    <lineage>
        <taxon>Eukaryota</taxon>
        <taxon>Metazoa</taxon>
        <taxon>Ecdysozoa</taxon>
        <taxon>Arthropoda</taxon>
        <taxon>Hexapoda</taxon>
        <taxon>Insecta</taxon>
        <taxon>Pterygota</taxon>
        <taxon>Neoptera</taxon>
        <taxon>Paraneoptera</taxon>
        <taxon>Hemiptera</taxon>
        <taxon>Sternorrhyncha</taxon>
        <taxon>Psylloidea</taxon>
        <taxon>Psyllidae</taxon>
        <taxon>Psyllinae</taxon>
        <taxon>Cacopsylla</taxon>
    </lineage>
</organism>
<feature type="signal peptide" evidence="1">
    <location>
        <begin position="1"/>
        <end position="23"/>
    </location>
</feature>
<keyword evidence="1" id="KW-0732">Signal</keyword>
<protein>
    <recommendedName>
        <fullName evidence="3">Secreted protein</fullName>
    </recommendedName>
</protein>
<dbReference type="EMBL" id="HBUF01224389">
    <property type="protein sequence ID" value="CAG6670847.1"/>
    <property type="molecule type" value="Transcribed_RNA"/>
</dbReference>
<evidence type="ECO:0008006" key="3">
    <source>
        <dbReference type="Google" id="ProtNLM"/>
    </source>
</evidence>
<evidence type="ECO:0000256" key="1">
    <source>
        <dbReference type="SAM" id="SignalP"/>
    </source>
</evidence>
<dbReference type="AlphaFoldDB" id="A0A8D8WSF0"/>
<sequence>MGYPDSSAHQRLTMFLLGLLSTAQNGRVSSFSSCPLSGKPTSDISPCVCTTLCPNPKTITQAISLLPPYLTPSSSFISNSETCSVHQVEIFMAVIFLFF</sequence>
<accession>A0A8D8WSF0</accession>
<dbReference type="EMBL" id="HBUF01224390">
    <property type="protein sequence ID" value="CAG6670848.1"/>
    <property type="molecule type" value="Transcribed_RNA"/>
</dbReference>
<evidence type="ECO:0000313" key="2">
    <source>
        <dbReference type="EMBL" id="CAG6670847.1"/>
    </source>
</evidence>